<dbReference type="SUPFAM" id="SSF46894">
    <property type="entry name" value="C-terminal effector domain of the bipartite response regulators"/>
    <property type="match status" value="1"/>
</dbReference>
<dbReference type="EMBL" id="BOOQ01000024">
    <property type="protein sequence ID" value="GII47366.1"/>
    <property type="molecule type" value="Genomic_DNA"/>
</dbReference>
<dbReference type="GO" id="GO:0006355">
    <property type="term" value="P:regulation of DNA-templated transcription"/>
    <property type="evidence" value="ECO:0007669"/>
    <property type="project" value="InterPro"/>
</dbReference>
<keyword evidence="1 2" id="KW-0238">DNA-binding</keyword>
<accession>A0A8J3UMY8</accession>
<dbReference type="InterPro" id="IPR036388">
    <property type="entry name" value="WH-like_DNA-bd_sf"/>
</dbReference>
<dbReference type="Gene3D" id="1.10.10.10">
    <property type="entry name" value="Winged helix-like DNA-binding domain superfamily/Winged helix DNA-binding domain"/>
    <property type="match status" value="1"/>
</dbReference>
<dbReference type="InterPro" id="IPR016032">
    <property type="entry name" value="Sig_transdc_resp-reg_C-effctor"/>
</dbReference>
<evidence type="ECO:0000313" key="4">
    <source>
        <dbReference type="EMBL" id="GII47366.1"/>
    </source>
</evidence>
<reference evidence="4" key="1">
    <citation type="submission" date="2021-01" db="EMBL/GenBank/DDBJ databases">
        <title>Whole genome shotgun sequence of Planotetraspora silvatica NBRC 100141.</title>
        <authorList>
            <person name="Komaki H."/>
            <person name="Tamura T."/>
        </authorList>
    </citation>
    <scope>NUCLEOTIDE SEQUENCE</scope>
    <source>
        <strain evidence="4">NBRC 100141</strain>
    </source>
</reference>
<dbReference type="GO" id="GO:0003677">
    <property type="term" value="F:DNA binding"/>
    <property type="evidence" value="ECO:0007669"/>
    <property type="project" value="UniProtKB-UniRule"/>
</dbReference>
<dbReference type="AlphaFoldDB" id="A0A8J3UMY8"/>
<feature type="DNA-binding region" description="OmpR/PhoB-type" evidence="2">
    <location>
        <begin position="1"/>
        <end position="49"/>
    </location>
</feature>
<proteinExistence type="predicted"/>
<evidence type="ECO:0000313" key="5">
    <source>
        <dbReference type="Proteomes" id="UP000644610"/>
    </source>
</evidence>
<dbReference type="InterPro" id="IPR001867">
    <property type="entry name" value="OmpR/PhoB-type_DNA-bd"/>
</dbReference>
<gene>
    <name evidence="4" type="ORF">Psi02_37900</name>
</gene>
<keyword evidence="5" id="KW-1185">Reference proteome</keyword>
<dbReference type="Pfam" id="PF00486">
    <property type="entry name" value="Trans_reg_C"/>
    <property type="match status" value="1"/>
</dbReference>
<organism evidence="4 5">
    <name type="scientific">Planotetraspora silvatica</name>
    <dbReference type="NCBI Taxonomy" id="234614"/>
    <lineage>
        <taxon>Bacteria</taxon>
        <taxon>Bacillati</taxon>
        <taxon>Actinomycetota</taxon>
        <taxon>Actinomycetes</taxon>
        <taxon>Streptosporangiales</taxon>
        <taxon>Streptosporangiaceae</taxon>
        <taxon>Planotetraspora</taxon>
    </lineage>
</organism>
<dbReference type="Proteomes" id="UP000644610">
    <property type="component" value="Unassembled WGS sequence"/>
</dbReference>
<protein>
    <recommendedName>
        <fullName evidence="3">OmpR/PhoB-type domain-containing protein</fullName>
    </recommendedName>
</protein>
<comment type="caution">
    <text evidence="4">The sequence shown here is derived from an EMBL/GenBank/DDBJ whole genome shotgun (WGS) entry which is preliminary data.</text>
</comment>
<dbReference type="PROSITE" id="PS51755">
    <property type="entry name" value="OMPR_PHOB"/>
    <property type="match status" value="1"/>
</dbReference>
<feature type="domain" description="OmpR/PhoB-type" evidence="3">
    <location>
        <begin position="1"/>
        <end position="49"/>
    </location>
</feature>
<evidence type="ECO:0000256" key="1">
    <source>
        <dbReference type="ARBA" id="ARBA00023125"/>
    </source>
</evidence>
<sequence>MILGHVWGPSYANETHYLKVYAYRIRKKLHDEQGRFLQTDPSAGYRLKATGT</sequence>
<dbReference type="GO" id="GO:0000160">
    <property type="term" value="P:phosphorelay signal transduction system"/>
    <property type="evidence" value="ECO:0007669"/>
    <property type="project" value="InterPro"/>
</dbReference>
<name>A0A8J3UMY8_9ACTN</name>
<evidence type="ECO:0000256" key="2">
    <source>
        <dbReference type="PROSITE-ProRule" id="PRU01091"/>
    </source>
</evidence>
<evidence type="ECO:0000259" key="3">
    <source>
        <dbReference type="PROSITE" id="PS51755"/>
    </source>
</evidence>